<evidence type="ECO:0000313" key="2">
    <source>
        <dbReference type="EMBL" id="KAJ9615615.1"/>
    </source>
</evidence>
<gene>
    <name evidence="2" type="ORF">H2200_001690</name>
</gene>
<dbReference type="Proteomes" id="UP001172673">
    <property type="component" value="Unassembled WGS sequence"/>
</dbReference>
<comment type="caution">
    <text evidence="2">The sequence shown here is derived from an EMBL/GenBank/DDBJ whole genome shotgun (WGS) entry which is preliminary data.</text>
</comment>
<feature type="region of interest" description="Disordered" evidence="1">
    <location>
        <begin position="213"/>
        <end position="241"/>
    </location>
</feature>
<dbReference type="AlphaFoldDB" id="A0AA38XLM4"/>
<accession>A0AA38XLM4</accession>
<evidence type="ECO:0000256" key="1">
    <source>
        <dbReference type="SAM" id="MobiDB-lite"/>
    </source>
</evidence>
<feature type="region of interest" description="Disordered" evidence="1">
    <location>
        <begin position="174"/>
        <end position="200"/>
    </location>
</feature>
<organism evidence="2 3">
    <name type="scientific">Cladophialophora chaetospira</name>
    <dbReference type="NCBI Taxonomy" id="386627"/>
    <lineage>
        <taxon>Eukaryota</taxon>
        <taxon>Fungi</taxon>
        <taxon>Dikarya</taxon>
        <taxon>Ascomycota</taxon>
        <taxon>Pezizomycotina</taxon>
        <taxon>Eurotiomycetes</taxon>
        <taxon>Chaetothyriomycetidae</taxon>
        <taxon>Chaetothyriales</taxon>
        <taxon>Herpotrichiellaceae</taxon>
        <taxon>Cladophialophora</taxon>
    </lineage>
</organism>
<evidence type="ECO:0000313" key="3">
    <source>
        <dbReference type="Proteomes" id="UP001172673"/>
    </source>
</evidence>
<proteinExistence type="predicted"/>
<feature type="compositionally biased region" description="Low complexity" evidence="1">
    <location>
        <begin position="225"/>
        <end position="238"/>
    </location>
</feature>
<protein>
    <submittedName>
        <fullName evidence="2">Uncharacterized protein</fullName>
    </submittedName>
</protein>
<name>A0AA38XLM4_9EURO</name>
<keyword evidence="3" id="KW-1185">Reference proteome</keyword>
<dbReference type="EMBL" id="JAPDRK010000002">
    <property type="protein sequence ID" value="KAJ9615615.1"/>
    <property type="molecule type" value="Genomic_DNA"/>
</dbReference>
<reference evidence="2" key="1">
    <citation type="submission" date="2022-10" db="EMBL/GenBank/DDBJ databases">
        <title>Culturing micro-colonial fungi from biological soil crusts in the Mojave desert and describing Neophaeococcomyces mojavensis, and introducing the new genera and species Taxawa tesnikishii.</title>
        <authorList>
            <person name="Kurbessoian T."/>
            <person name="Stajich J.E."/>
        </authorList>
    </citation>
    <scope>NUCLEOTIDE SEQUENCE</scope>
    <source>
        <strain evidence="2">TK_41</strain>
    </source>
</reference>
<sequence>MAPAKPPSPAPSPPATLLISPPLKADDEPIIDPSLQRYIASLTDSHKNYNRFFSALLIPQSSQPKFFQDVKQFREQPPITYLLALGTSENYREVSRNFVASRFAHPWCRVQSDFGKGWHRASWVGGNAKADEKVRKEEERLHRLLVPIWIAMRRRMFPGDDVVKEWIEQDDEKTKEQAKLREEEENANQPKRESSHSSFVAQTAAMPTTIYPELGFATKDGPGRSAPTAPASAEPSDPGTAEAASKMFLGVAVTGFIMSDKRIRKYVQKKMKKK</sequence>